<dbReference type="InterPro" id="IPR016024">
    <property type="entry name" value="ARM-type_fold"/>
</dbReference>
<keyword evidence="5" id="KW-0833">Ubl conjugation pathway</keyword>
<dbReference type="InterPro" id="IPR011989">
    <property type="entry name" value="ARM-like"/>
</dbReference>
<dbReference type="Pfam" id="PF25598">
    <property type="entry name" value="ARM_PUB"/>
    <property type="match status" value="1"/>
</dbReference>
<evidence type="ECO:0000259" key="7">
    <source>
        <dbReference type="PROSITE" id="PS51698"/>
    </source>
</evidence>
<evidence type="ECO:0000256" key="6">
    <source>
        <dbReference type="SAM" id="MobiDB-lite"/>
    </source>
</evidence>
<dbReference type="InterPro" id="IPR058678">
    <property type="entry name" value="ARM_PUB"/>
</dbReference>
<protein>
    <recommendedName>
        <fullName evidence="3">RING-type E3 ubiquitin transferase</fullName>
        <ecNumber evidence="3">2.3.2.27</ecNumber>
    </recommendedName>
</protein>
<accession>A0A7N0RDN3</accession>
<dbReference type="GO" id="GO:0061630">
    <property type="term" value="F:ubiquitin protein ligase activity"/>
    <property type="evidence" value="ECO:0007669"/>
    <property type="project" value="UniProtKB-EC"/>
</dbReference>
<dbReference type="SMART" id="SM00504">
    <property type="entry name" value="Ubox"/>
    <property type="match status" value="1"/>
</dbReference>
<keyword evidence="4" id="KW-0808">Transferase</keyword>
<reference evidence="8" key="1">
    <citation type="submission" date="2021-01" db="UniProtKB">
        <authorList>
            <consortium name="EnsemblPlants"/>
        </authorList>
    </citation>
    <scope>IDENTIFICATION</scope>
</reference>
<dbReference type="AlphaFoldDB" id="A0A7N0RDN3"/>
<evidence type="ECO:0000313" key="8">
    <source>
        <dbReference type="EnsemblPlants" id="Kaladp0008s0117.1.v1.1"/>
    </source>
</evidence>
<dbReference type="InterPro" id="IPR003613">
    <property type="entry name" value="Ubox_domain"/>
</dbReference>
<comment type="catalytic activity">
    <reaction evidence="1">
        <text>S-ubiquitinyl-[E2 ubiquitin-conjugating enzyme]-L-cysteine + [acceptor protein]-L-lysine = [E2 ubiquitin-conjugating enzyme]-L-cysteine + N(6)-ubiquitinyl-[acceptor protein]-L-lysine.</text>
        <dbReference type="EC" id="2.3.2.27"/>
    </reaction>
</comment>
<keyword evidence="9" id="KW-1185">Reference proteome</keyword>
<dbReference type="Gramene" id="Kaladp0008s0117.1.v1.1">
    <property type="protein sequence ID" value="Kaladp0008s0117.1.v1.1"/>
    <property type="gene ID" value="Kaladp0008s0117.v1.1"/>
</dbReference>
<evidence type="ECO:0000313" key="9">
    <source>
        <dbReference type="Proteomes" id="UP000594263"/>
    </source>
</evidence>
<dbReference type="CDD" id="cd16664">
    <property type="entry name" value="RING-Ubox_PUB"/>
    <property type="match status" value="1"/>
</dbReference>
<dbReference type="Proteomes" id="UP000594263">
    <property type="component" value="Unplaced"/>
</dbReference>
<dbReference type="PROSITE" id="PS51698">
    <property type="entry name" value="U_BOX"/>
    <property type="match status" value="1"/>
</dbReference>
<dbReference type="Gramene" id="Kaladp0008s0117.10.v1.1">
    <property type="protein sequence ID" value="Kaladp0008s0117.10.v1.1"/>
    <property type="gene ID" value="Kaladp0008s0117.v1.1"/>
</dbReference>
<dbReference type="GO" id="GO:0016567">
    <property type="term" value="P:protein ubiquitination"/>
    <property type="evidence" value="ECO:0007669"/>
    <property type="project" value="UniProtKB-UniPathway"/>
</dbReference>
<feature type="compositionally biased region" description="Basic and acidic residues" evidence="6">
    <location>
        <begin position="719"/>
        <end position="730"/>
    </location>
</feature>
<evidence type="ECO:0000256" key="1">
    <source>
        <dbReference type="ARBA" id="ARBA00000900"/>
    </source>
</evidence>
<dbReference type="OMA" id="TCPRTHI"/>
<feature type="domain" description="U-box" evidence="7">
    <location>
        <begin position="279"/>
        <end position="353"/>
    </location>
</feature>
<dbReference type="EC" id="2.3.2.27" evidence="3"/>
<dbReference type="Gene3D" id="1.25.10.10">
    <property type="entry name" value="Leucine-rich Repeat Variant"/>
    <property type="match status" value="1"/>
</dbReference>
<dbReference type="InterPro" id="IPR045210">
    <property type="entry name" value="RING-Ubox_PUB"/>
</dbReference>
<proteinExistence type="predicted"/>
<comment type="pathway">
    <text evidence="2">Protein modification; protein ubiquitination.</text>
</comment>
<evidence type="ECO:0000256" key="3">
    <source>
        <dbReference type="ARBA" id="ARBA00012483"/>
    </source>
</evidence>
<dbReference type="InterPro" id="IPR013083">
    <property type="entry name" value="Znf_RING/FYVE/PHD"/>
</dbReference>
<dbReference type="SUPFAM" id="SSF48371">
    <property type="entry name" value="ARM repeat"/>
    <property type="match status" value="1"/>
</dbReference>
<name>A0A7N0RDN3_KALFE</name>
<dbReference type="SUPFAM" id="SSF57850">
    <property type="entry name" value="RING/U-box"/>
    <property type="match status" value="1"/>
</dbReference>
<dbReference type="Gene3D" id="3.30.40.10">
    <property type="entry name" value="Zinc/RING finger domain, C3HC4 (zinc finger)"/>
    <property type="match status" value="1"/>
</dbReference>
<sequence length="780" mass="87293">MIWLLRMGTDDTVEEVETLPNLTTPKVHHSVCAELMKLVGQISLILPKIEAARPGCSSGLQALCQLSRANEKSKLLLQSCCDSSKLYLAISGDVLVSRCERWRNLMDRSLTQIQTMVPVLLSAEISRIIDVVRSATFTLGSCEEEAGNVLRELIYHYASLPDLRVKSEIEALQIAASRLHINSSKALLIERRSIKKLLAEVTDNDLKKRELLEYLYAILRKYGKSMVGETAGMVSPRLKASNASKTSQVSSQSYEPIRTEHQIPCWEDEIQKSKKTVGIPPEELTCPISLRIMFDPVVIASGQTFERMWIEKWFAEGHLTCPKTNMNLSHLSWTPNVAIKDLISKWCREHGITLTDPSIASDKDVCSASFVSLASSFRSLRLPKDISSASMDSLGSFCSESELSHVKVSKLRSCIPSCTNADSPRPNFRGTPIETIQDNLSKLPFHLWESQLQILEEAEKNLKSTDGSSTAISFACYIETVSRFLKHAHELHDLQAQKAGSQLLLTFVREKRNEIPALPMGVFDVLIVLLNSNSIGEVLDIIEVLSSYKHCRSKLVASGALSSFVNILDSSREEYYDPTLKILYNVCLDDENHSDLISLEPIPRINRFLRNNSLRRFVLVIMRTLCHLEKARISISETEGCITYIVELLDLGSPEDQENAAFILLALCSQHTHCCQTVMNEGVIPALVNISVNGNNKGKTYATELLRLLRDIDFVEEHDHQEESDIHDNHQPISYSNEAPASKAADPTSMISNPTTKGSGFFGRRLKFSKYSFLAPKKKH</sequence>
<organism evidence="8 9">
    <name type="scientific">Kalanchoe fedtschenkoi</name>
    <name type="common">Lavender scallops</name>
    <name type="synonym">South American air plant</name>
    <dbReference type="NCBI Taxonomy" id="63787"/>
    <lineage>
        <taxon>Eukaryota</taxon>
        <taxon>Viridiplantae</taxon>
        <taxon>Streptophyta</taxon>
        <taxon>Embryophyta</taxon>
        <taxon>Tracheophyta</taxon>
        <taxon>Spermatophyta</taxon>
        <taxon>Magnoliopsida</taxon>
        <taxon>eudicotyledons</taxon>
        <taxon>Gunneridae</taxon>
        <taxon>Pentapetalae</taxon>
        <taxon>Saxifragales</taxon>
        <taxon>Crassulaceae</taxon>
        <taxon>Kalanchoe</taxon>
    </lineage>
</organism>
<feature type="region of interest" description="Disordered" evidence="6">
    <location>
        <begin position="719"/>
        <end position="756"/>
    </location>
</feature>
<dbReference type="EnsemblPlants" id="Kaladp0008s0117.1.v1.1">
    <property type="protein sequence ID" value="Kaladp0008s0117.1.v1.1"/>
    <property type="gene ID" value="Kaladp0008s0117.v1.1"/>
</dbReference>
<dbReference type="PANTHER" id="PTHR23315:SF240">
    <property type="entry name" value="U-BOX DOMAIN-CONTAINING PROTEIN 5"/>
    <property type="match status" value="1"/>
</dbReference>
<dbReference type="EnsemblPlants" id="Kaladp0008s0117.10.v1.1">
    <property type="protein sequence ID" value="Kaladp0008s0117.10.v1.1"/>
    <property type="gene ID" value="Kaladp0008s0117.v1.1"/>
</dbReference>
<dbReference type="UniPathway" id="UPA00143"/>
<dbReference type="PANTHER" id="PTHR23315">
    <property type="entry name" value="U BOX DOMAIN-CONTAINING"/>
    <property type="match status" value="1"/>
</dbReference>
<evidence type="ECO:0000256" key="4">
    <source>
        <dbReference type="ARBA" id="ARBA00022679"/>
    </source>
</evidence>
<evidence type="ECO:0000256" key="2">
    <source>
        <dbReference type="ARBA" id="ARBA00004906"/>
    </source>
</evidence>
<evidence type="ECO:0000256" key="5">
    <source>
        <dbReference type="ARBA" id="ARBA00022786"/>
    </source>
</evidence>
<dbReference type="Pfam" id="PF04564">
    <property type="entry name" value="U-box"/>
    <property type="match status" value="1"/>
</dbReference>